<reference evidence="7 8" key="1">
    <citation type="submission" date="2016-10" db="EMBL/GenBank/DDBJ databases">
        <authorList>
            <person name="Varghese N."/>
            <person name="Submissions S."/>
        </authorList>
    </citation>
    <scope>NUCLEOTIDE SEQUENCE [LARGE SCALE GENOMIC DNA]</scope>
    <source>
        <strain evidence="7 8">DSM 6083</strain>
    </source>
</reference>
<keyword evidence="3 5" id="KW-1133">Transmembrane helix</keyword>
<accession>A0ABY0R745</accession>
<evidence type="ECO:0000256" key="3">
    <source>
        <dbReference type="ARBA" id="ARBA00022989"/>
    </source>
</evidence>
<evidence type="ECO:0000256" key="1">
    <source>
        <dbReference type="ARBA" id="ARBA00004127"/>
    </source>
</evidence>
<sequence>MPVLSRFMARLQGWARALKRDVMALWFCARHPALPWWLRLLTLAIVAYALSPIDLIPDFIPLLGYLDDLLLLPLGIWLVLRLTPPQVLAESREQALAWEARRAARPTSRAGAVAVVLIWLLGAALAGYWLLGQGRP</sequence>
<keyword evidence="2 5" id="KW-0812">Transmembrane</keyword>
<evidence type="ECO:0000256" key="2">
    <source>
        <dbReference type="ARBA" id="ARBA00022692"/>
    </source>
</evidence>
<dbReference type="InterPro" id="IPR010652">
    <property type="entry name" value="DUF1232"/>
</dbReference>
<dbReference type="EMBL" id="FNHO01000007">
    <property type="protein sequence ID" value="SDM69401.1"/>
    <property type="molecule type" value="Genomic_DNA"/>
</dbReference>
<keyword evidence="4 5" id="KW-0472">Membrane</keyword>
<evidence type="ECO:0000256" key="4">
    <source>
        <dbReference type="ARBA" id="ARBA00023136"/>
    </source>
</evidence>
<protein>
    <submittedName>
        <fullName evidence="7">Uncharacterized membrane protein YkvA, DUF1232 family</fullName>
    </submittedName>
</protein>
<keyword evidence="8" id="KW-1185">Reference proteome</keyword>
<comment type="caution">
    <text evidence="7">The sequence shown here is derived from an EMBL/GenBank/DDBJ whole genome shotgun (WGS) entry which is preliminary data.</text>
</comment>
<feature type="domain" description="DUF1232" evidence="6">
    <location>
        <begin position="39"/>
        <end position="74"/>
    </location>
</feature>
<feature type="transmembrane region" description="Helical" evidence="5">
    <location>
        <begin position="110"/>
        <end position="131"/>
    </location>
</feature>
<dbReference type="Pfam" id="PF06803">
    <property type="entry name" value="DUF1232"/>
    <property type="match status" value="1"/>
</dbReference>
<evidence type="ECO:0000313" key="8">
    <source>
        <dbReference type="Proteomes" id="UP000182276"/>
    </source>
</evidence>
<dbReference type="Proteomes" id="UP000182276">
    <property type="component" value="Unassembled WGS sequence"/>
</dbReference>
<comment type="subcellular location">
    <subcellularLocation>
        <location evidence="1">Endomembrane system</location>
        <topology evidence="1">Multi-pass membrane protein</topology>
    </subcellularLocation>
</comment>
<name>A0ABY0R745_9GAMM</name>
<organism evidence="7 8">
    <name type="scientific">Stutzerimonas balearica DSM 6083</name>
    <dbReference type="NCBI Taxonomy" id="1123016"/>
    <lineage>
        <taxon>Bacteria</taxon>
        <taxon>Pseudomonadati</taxon>
        <taxon>Pseudomonadota</taxon>
        <taxon>Gammaproteobacteria</taxon>
        <taxon>Pseudomonadales</taxon>
        <taxon>Pseudomonadaceae</taxon>
        <taxon>Stutzerimonas</taxon>
    </lineage>
</organism>
<evidence type="ECO:0000313" key="7">
    <source>
        <dbReference type="EMBL" id="SDM69401.1"/>
    </source>
</evidence>
<gene>
    <name evidence="7" type="ORF">SAMN05660875_107204</name>
</gene>
<evidence type="ECO:0000256" key="5">
    <source>
        <dbReference type="SAM" id="Phobius"/>
    </source>
</evidence>
<evidence type="ECO:0000259" key="6">
    <source>
        <dbReference type="Pfam" id="PF06803"/>
    </source>
</evidence>
<proteinExistence type="predicted"/>